<dbReference type="AlphaFoldDB" id="A0A4Q7LP01"/>
<name>A0A4Q7LP01_9MICO</name>
<dbReference type="EMBL" id="SGWW01000003">
    <property type="protein sequence ID" value="RZS56131.1"/>
    <property type="molecule type" value="Genomic_DNA"/>
</dbReference>
<comment type="caution">
    <text evidence="1">The sequence shown here is derived from an EMBL/GenBank/DDBJ whole genome shotgun (WGS) entry which is preliminary data.</text>
</comment>
<organism evidence="1 2">
    <name type="scientific">Microcella putealis</name>
    <dbReference type="NCBI Taxonomy" id="337005"/>
    <lineage>
        <taxon>Bacteria</taxon>
        <taxon>Bacillati</taxon>
        <taxon>Actinomycetota</taxon>
        <taxon>Actinomycetes</taxon>
        <taxon>Micrococcales</taxon>
        <taxon>Microbacteriaceae</taxon>
        <taxon>Microcella</taxon>
    </lineage>
</organism>
<evidence type="ECO:0000313" key="2">
    <source>
        <dbReference type="Proteomes" id="UP000293519"/>
    </source>
</evidence>
<gene>
    <name evidence="1" type="ORF">EV141_1583</name>
</gene>
<dbReference type="PROSITE" id="PS51257">
    <property type="entry name" value="PROKAR_LIPOPROTEIN"/>
    <property type="match status" value="1"/>
</dbReference>
<accession>A0A4Q7LP01</accession>
<proteinExistence type="predicted"/>
<protein>
    <submittedName>
        <fullName evidence="1">Uncharacterized protein</fullName>
    </submittedName>
</protein>
<dbReference type="Proteomes" id="UP000293519">
    <property type="component" value="Unassembled WGS sequence"/>
</dbReference>
<sequence length="222" mass="24646">MRFFEGWVLVRTVAIVVLAALGAAVLAGCVPPRDQERLPPPSAIDLPAVSPEVALAELKASLERAITARHRGIEFPEVETVRLILPEEWAPTMRGCLDSEGFTVTETPDGGIVYPEIPEAQAASLELARYVCALKHPVDPRYSGELTEYQQQYLYEYFVYDLVPCLRSEGQDISTPPGLQRFLETWNTEDAWSPYGEVNAGSDSDWYALNETCPQNPEDPFG</sequence>
<evidence type="ECO:0000313" key="1">
    <source>
        <dbReference type="EMBL" id="RZS56131.1"/>
    </source>
</evidence>
<reference evidence="1 2" key="1">
    <citation type="journal article" date="2015" name="Stand. Genomic Sci.">
        <title>Genomic Encyclopedia of Bacterial and Archaeal Type Strains, Phase III: the genomes of soil and plant-associated and newly described type strains.</title>
        <authorList>
            <person name="Whitman W.B."/>
            <person name="Woyke T."/>
            <person name="Klenk H.P."/>
            <person name="Zhou Y."/>
            <person name="Lilburn T.G."/>
            <person name="Beck B.J."/>
            <person name="De Vos P."/>
            <person name="Vandamme P."/>
            <person name="Eisen J.A."/>
            <person name="Garrity G."/>
            <person name="Hugenholtz P."/>
            <person name="Kyrpides N.C."/>
        </authorList>
    </citation>
    <scope>NUCLEOTIDE SEQUENCE [LARGE SCALE GENOMIC DNA]</scope>
    <source>
        <strain evidence="1 2">CV2</strain>
    </source>
</reference>
<keyword evidence="2" id="KW-1185">Reference proteome</keyword>